<feature type="region of interest" description="Disordered" evidence="1">
    <location>
        <begin position="68"/>
        <end position="101"/>
    </location>
</feature>
<sequence length="101" mass="10737">MRVVGDAVRQAARRHGVRGHVAEEIAYDALAAAGVFNEPPQPEPDTCTAQYLPHDPDAYEPDMLGVWQQCEDDPGHDGRHDAGEASWPEGAPGSIPPGAPS</sequence>
<evidence type="ECO:0000313" key="2">
    <source>
        <dbReference type="EMBL" id="MFD4217663.1"/>
    </source>
</evidence>
<dbReference type="Proteomes" id="UP001598251">
    <property type="component" value="Unassembled WGS sequence"/>
</dbReference>
<proteinExistence type="predicted"/>
<name>A0ABW6EQX9_9ACTN</name>
<evidence type="ECO:0000313" key="3">
    <source>
        <dbReference type="Proteomes" id="UP001598251"/>
    </source>
</evidence>
<keyword evidence="3" id="KW-1185">Reference proteome</keyword>
<reference evidence="2 3" key="1">
    <citation type="submission" date="2024-09" db="EMBL/GenBank/DDBJ databases">
        <title>The Natural Products Discovery Center: Release of the First 8490 Sequenced Strains for Exploring Actinobacteria Biosynthetic Diversity.</title>
        <authorList>
            <person name="Kalkreuter E."/>
            <person name="Kautsar S.A."/>
            <person name="Yang D."/>
            <person name="Bader C.D."/>
            <person name="Teijaro C.N."/>
            <person name="Fluegel L."/>
            <person name="Davis C.M."/>
            <person name="Simpson J.R."/>
            <person name="Lauterbach L."/>
            <person name="Steele A.D."/>
            <person name="Gui C."/>
            <person name="Meng S."/>
            <person name="Li G."/>
            <person name="Viehrig K."/>
            <person name="Ye F."/>
            <person name="Su P."/>
            <person name="Kiefer A.F."/>
            <person name="Nichols A."/>
            <person name="Cepeda A.J."/>
            <person name="Yan W."/>
            <person name="Fan B."/>
            <person name="Jiang Y."/>
            <person name="Adhikari A."/>
            <person name="Zheng C.-J."/>
            <person name="Schuster L."/>
            <person name="Cowan T.M."/>
            <person name="Smanski M.J."/>
            <person name="Chevrette M.G."/>
            <person name="De Carvalho L.P.S."/>
            <person name="Shen B."/>
        </authorList>
    </citation>
    <scope>NUCLEOTIDE SEQUENCE [LARGE SCALE GENOMIC DNA]</scope>
    <source>
        <strain evidence="2 3">NPDC058546</strain>
    </source>
</reference>
<dbReference type="RefSeq" id="WP_382917928.1">
    <property type="nucleotide sequence ID" value="NZ_JBHXOF010000035.1"/>
</dbReference>
<gene>
    <name evidence="2" type="ORF">ACFWSS_32835</name>
</gene>
<dbReference type="EMBL" id="JBHXOF010000035">
    <property type="protein sequence ID" value="MFD4217663.1"/>
    <property type="molecule type" value="Genomic_DNA"/>
</dbReference>
<feature type="compositionally biased region" description="Basic and acidic residues" evidence="1">
    <location>
        <begin position="73"/>
        <end position="83"/>
    </location>
</feature>
<protein>
    <submittedName>
        <fullName evidence="2">Uncharacterized protein</fullName>
    </submittedName>
</protein>
<accession>A0ABW6EQX9</accession>
<comment type="caution">
    <text evidence="2">The sequence shown here is derived from an EMBL/GenBank/DDBJ whole genome shotgun (WGS) entry which is preliminary data.</text>
</comment>
<organism evidence="2 3">
    <name type="scientific">Streptomyces sindenensis</name>
    <dbReference type="NCBI Taxonomy" id="67363"/>
    <lineage>
        <taxon>Bacteria</taxon>
        <taxon>Bacillati</taxon>
        <taxon>Actinomycetota</taxon>
        <taxon>Actinomycetes</taxon>
        <taxon>Kitasatosporales</taxon>
        <taxon>Streptomycetaceae</taxon>
        <taxon>Streptomyces</taxon>
    </lineage>
</organism>
<evidence type="ECO:0000256" key="1">
    <source>
        <dbReference type="SAM" id="MobiDB-lite"/>
    </source>
</evidence>